<sequence length="297" mass="34873">MKSFILDVLEDLKTNGENLSDLIFILPSRRAGVFLKKELFNVSDSTLFSPTIISIEEFVEDLAQLKSITNTELLFEFYNTYTHLTPSQERESFESFAKWAQILLQDFNEIDRYLIPQNNIFDYLSAIKELEHWSTEKDQDRICRKLSQIRNKLKRYYSHYTSTLIDKKLGYQGLIYREAVKNIENYCAGNTNRHIFLGFNALNTAEETIIQELLLNNMAETYWDIDQVFLSNPIHDAALFTRQHKDNWKHFKKHPFKWVTNHYSEEKNIQVFGIPKNVGQAKTIGTLLKQIAQTNPN</sequence>
<dbReference type="KEGG" id="lnu:N7U66_11880"/>
<evidence type="ECO:0000313" key="1">
    <source>
        <dbReference type="EMBL" id="WAC00921.1"/>
    </source>
</evidence>
<dbReference type="RefSeq" id="WP_267675469.1">
    <property type="nucleotide sequence ID" value="NZ_CP113088.1"/>
</dbReference>
<protein>
    <recommendedName>
        <fullName evidence="3">PD-(D/E)XK nuclease superfamily protein</fullName>
    </recommendedName>
</protein>
<evidence type="ECO:0000313" key="2">
    <source>
        <dbReference type="Proteomes" id="UP001164705"/>
    </source>
</evidence>
<reference evidence="1" key="1">
    <citation type="submission" date="2022-11" db="EMBL/GenBank/DDBJ databases">
        <title>Lacinutrix neustonica HL-RS19T sp. nov., isolated from the surface microlayer sample of brackish Lake Shihwa.</title>
        <authorList>
            <person name="Choi J.Y."/>
            <person name="Hwang C.Y."/>
        </authorList>
    </citation>
    <scope>NUCLEOTIDE SEQUENCE</scope>
    <source>
        <strain evidence="1">HL-RS19</strain>
    </source>
</reference>
<organism evidence="1 2">
    <name type="scientific">Lacinutrix neustonica</name>
    <dbReference type="NCBI Taxonomy" id="2980107"/>
    <lineage>
        <taxon>Bacteria</taxon>
        <taxon>Pseudomonadati</taxon>
        <taxon>Bacteroidota</taxon>
        <taxon>Flavobacteriia</taxon>
        <taxon>Flavobacteriales</taxon>
        <taxon>Flavobacteriaceae</taxon>
        <taxon>Lacinutrix</taxon>
    </lineage>
</organism>
<keyword evidence="2" id="KW-1185">Reference proteome</keyword>
<dbReference type="EMBL" id="CP113088">
    <property type="protein sequence ID" value="WAC00921.1"/>
    <property type="molecule type" value="Genomic_DNA"/>
</dbReference>
<evidence type="ECO:0008006" key="3">
    <source>
        <dbReference type="Google" id="ProtNLM"/>
    </source>
</evidence>
<gene>
    <name evidence="1" type="ORF">N7U66_11880</name>
</gene>
<proteinExistence type="predicted"/>
<name>A0A9E8SCE3_9FLAO</name>
<dbReference type="AlphaFoldDB" id="A0A9E8SCE3"/>
<accession>A0A9E8SCE3</accession>
<dbReference type="Proteomes" id="UP001164705">
    <property type="component" value="Chromosome"/>
</dbReference>